<dbReference type="Pfam" id="PF02655">
    <property type="entry name" value="ATP-grasp_3"/>
    <property type="match status" value="1"/>
</dbReference>
<dbReference type="RefSeq" id="WP_015324348.1">
    <property type="nucleotide sequence ID" value="NC_019977.1"/>
</dbReference>
<dbReference type="EMBL" id="CP003362">
    <property type="protein sequence ID" value="AGB49181.1"/>
    <property type="molecule type" value="Genomic_DNA"/>
</dbReference>
<dbReference type="GO" id="GO:0005524">
    <property type="term" value="F:ATP binding"/>
    <property type="evidence" value="ECO:0007669"/>
    <property type="project" value="UniProtKB-UniRule"/>
</dbReference>
<keyword evidence="1" id="KW-0547">Nucleotide-binding</keyword>
<keyword evidence="1" id="KW-0067">ATP-binding</keyword>
<dbReference type="Gene3D" id="3.40.50.11770">
    <property type="match status" value="1"/>
</dbReference>
<gene>
    <name evidence="3" type="ordered locus">Metho_0940</name>
</gene>
<evidence type="ECO:0000313" key="3">
    <source>
        <dbReference type="EMBL" id="AGB49181.1"/>
    </source>
</evidence>
<protein>
    <submittedName>
        <fullName evidence="3">Putative ATP-utilizing enzyme (ATP-grasp superfamily)</fullName>
    </submittedName>
</protein>
<dbReference type="STRING" id="867904.Metho_0940"/>
<dbReference type="KEGG" id="mhz:Metho_0940"/>
<name>L0KVM1_METHD</name>
<organism evidence="3 4">
    <name type="scientific">Methanomethylovorans hollandica (strain DSM 15978 / NBRC 107637 / DMS1)</name>
    <dbReference type="NCBI Taxonomy" id="867904"/>
    <lineage>
        <taxon>Archaea</taxon>
        <taxon>Methanobacteriati</taxon>
        <taxon>Methanobacteriota</taxon>
        <taxon>Stenosarchaea group</taxon>
        <taxon>Methanomicrobia</taxon>
        <taxon>Methanosarcinales</taxon>
        <taxon>Methanosarcinaceae</taxon>
        <taxon>Methanomethylovorans</taxon>
    </lineage>
</organism>
<dbReference type="Proteomes" id="UP000010866">
    <property type="component" value="Chromosome"/>
</dbReference>
<dbReference type="InterPro" id="IPR024710">
    <property type="entry name" value="MfnD"/>
</dbReference>
<reference evidence="4" key="1">
    <citation type="submission" date="2012-02" db="EMBL/GenBank/DDBJ databases">
        <title>Complete sequence of chromosome of Methanomethylovorans hollandica DSM 15978.</title>
        <authorList>
            <person name="Lucas S."/>
            <person name="Copeland A."/>
            <person name="Lapidus A."/>
            <person name="Glavina del Rio T."/>
            <person name="Dalin E."/>
            <person name="Tice H."/>
            <person name="Bruce D."/>
            <person name="Goodwin L."/>
            <person name="Pitluck S."/>
            <person name="Peters L."/>
            <person name="Mikhailova N."/>
            <person name="Held B."/>
            <person name="Kyrpides N."/>
            <person name="Mavromatis K."/>
            <person name="Ivanova N."/>
            <person name="Brettin T."/>
            <person name="Detter J.C."/>
            <person name="Han C."/>
            <person name="Larimer F."/>
            <person name="Land M."/>
            <person name="Hauser L."/>
            <person name="Markowitz V."/>
            <person name="Cheng J.-F."/>
            <person name="Hugenholtz P."/>
            <person name="Woyke T."/>
            <person name="Wu D."/>
            <person name="Spring S."/>
            <person name="Schroeder M."/>
            <person name="Brambilla E."/>
            <person name="Klenk H.-P."/>
            <person name="Eisen J.A."/>
        </authorList>
    </citation>
    <scope>NUCLEOTIDE SEQUENCE [LARGE SCALE GENOMIC DNA]</scope>
    <source>
        <strain evidence="4">DSM 15978 / NBRC 107637 / DMS1</strain>
    </source>
</reference>
<dbReference type="OrthoDB" id="133985at2157"/>
<dbReference type="Gene3D" id="3.30.470.20">
    <property type="entry name" value="ATP-grasp fold, B domain"/>
    <property type="match status" value="1"/>
</dbReference>
<dbReference type="PIRSF" id="PIRSF016766">
    <property type="entry name" value="UCP016766_ATPgrasp"/>
    <property type="match status" value="1"/>
</dbReference>
<dbReference type="PROSITE" id="PS50975">
    <property type="entry name" value="ATP_GRASP"/>
    <property type="match status" value="1"/>
</dbReference>
<proteinExistence type="predicted"/>
<dbReference type="InterPro" id="IPR003806">
    <property type="entry name" value="ATP-grasp_PylC-type"/>
</dbReference>
<accession>L0KVM1</accession>
<evidence type="ECO:0000259" key="2">
    <source>
        <dbReference type="PROSITE" id="PS50975"/>
    </source>
</evidence>
<dbReference type="InterPro" id="IPR011761">
    <property type="entry name" value="ATP-grasp"/>
</dbReference>
<dbReference type="SUPFAM" id="SSF56059">
    <property type="entry name" value="Glutathione synthetase ATP-binding domain-like"/>
    <property type="match status" value="1"/>
</dbReference>
<dbReference type="AlphaFoldDB" id="L0KVM1"/>
<dbReference type="GO" id="GO:0046872">
    <property type="term" value="F:metal ion binding"/>
    <property type="evidence" value="ECO:0007669"/>
    <property type="project" value="InterPro"/>
</dbReference>
<feature type="domain" description="ATP-grasp" evidence="2">
    <location>
        <begin position="91"/>
        <end position="284"/>
    </location>
</feature>
<sequence length="305" mass="33111">MKILLAEYAMGTGMGGTFFLEGRSMLKTLVSSFARLGHEVTYLTSGPLLPRGNAIVSTEDNFRMIIEAEAKKSDAGLVIGPDEILAELTDLIEMNTLNLGSTPEAIALCADKVKCTEALLRHNIAAPRILENGSEAKCVVKPRFGCASEATYLTQDAEVPAGSIATEFINGEHLSVSLIAGEKTLPLCANKQLIEFMDVNDPSGLHIEYKGNTVCFSPPYKEELFKAAVEASKVLGCRGYTGVDIVYDGTPYVVDVNPRPTTSVYGICKVMDVEIADLLLKNRLGELPDFVYMAAEYSFTKEDFK</sequence>
<evidence type="ECO:0000313" key="4">
    <source>
        <dbReference type="Proteomes" id="UP000010866"/>
    </source>
</evidence>
<keyword evidence="4" id="KW-1185">Reference proteome</keyword>
<evidence type="ECO:0000256" key="1">
    <source>
        <dbReference type="PROSITE-ProRule" id="PRU00409"/>
    </source>
</evidence>
<dbReference type="GeneID" id="14406749"/>
<dbReference type="HOGENOM" id="CLU_059501_1_0_2"/>
<dbReference type="Gene3D" id="2.30.36.100">
    <property type="match status" value="1"/>
</dbReference>